<dbReference type="AlphaFoldDB" id="A0A1Q5PCQ5"/>
<sequence length="655" mass="76032">MNILIHLSNSSLQFKSDFFLPIDVEDHLLRQEPSNYLYLNNREEYYTSLISESLDLTDYKDVKSIVIDKNLGGSGWVRAINLAGHIRCSTYTNCNLSNVPIILTDASDLYLEDPSIKESSVINFFHTEGFYFRRHDQIFTVVSDKITGVSQPAINNELRKLKGGSFNGINLKTPNDNRHQSTNEWGAMRLASNFGLLDSIQFNYPKHLYFKYISKLLVEISNKTTDSSLCGLFNNVLLIDDNADNGWQELISLILSCNVDKRISTSEVLAWQNITPEKFCNYDLIFLDLYLDKGKVDSTSSIRTLKFIKSKFPQIPVIIFTASDKAWNLDLILESGADAMYVKESPIYFRDQEYSVRNYNDFKETIQFISEKYKILKPYWSAIQHILSDNHFNTIENSPKRIKARIVERFKMFYGLLKKGYEQWEYDKATFYYSDYELAFITLWSILNEIQEAYYEKDDRTPLTLFDQDLNPIQKHPGETVSITPIPGFNWIIKNQSEYFLKHEFVFEGFSDHDGTPKTRRNARGREYFKLTSAGVECALEYNSKVSPFYRNGSTSNRQTFHKELSNQIAFLILNKNTLKSSAKKDSYLVNLKELTEVRNHLYLTHGETSEVYFRQTEEDKRSSGASNITPDRDIKKLFELIEFLLTGKEAEITF</sequence>
<dbReference type="OrthoDB" id="1419680at2"/>
<protein>
    <recommendedName>
        <fullName evidence="2">Response regulatory domain-containing protein</fullName>
    </recommendedName>
</protein>
<accession>A0A1Q5PCQ5</accession>
<evidence type="ECO:0000313" key="4">
    <source>
        <dbReference type="Proteomes" id="UP000186551"/>
    </source>
</evidence>
<evidence type="ECO:0000259" key="2">
    <source>
        <dbReference type="PROSITE" id="PS50110"/>
    </source>
</evidence>
<keyword evidence="1" id="KW-0597">Phosphoprotein</keyword>
<keyword evidence="4" id="KW-1185">Reference proteome</keyword>
<evidence type="ECO:0000256" key="1">
    <source>
        <dbReference type="PROSITE-ProRule" id="PRU00169"/>
    </source>
</evidence>
<dbReference type="RefSeq" id="WP_073852080.1">
    <property type="nucleotide sequence ID" value="NZ_LVWA01000005.1"/>
</dbReference>
<dbReference type="STRING" id="1797110.A3841_16555"/>
<dbReference type="PROSITE" id="PS50110">
    <property type="entry name" value="RESPONSE_REGULATORY"/>
    <property type="match status" value="1"/>
</dbReference>
<dbReference type="InterPro" id="IPR011006">
    <property type="entry name" value="CheY-like_superfamily"/>
</dbReference>
<dbReference type="InterPro" id="IPR001789">
    <property type="entry name" value="Sig_transdc_resp-reg_receiver"/>
</dbReference>
<gene>
    <name evidence="3" type="ORF">A3841_16555</name>
</gene>
<organism evidence="3 4">
    <name type="scientific">Pontibacter flavimaris</name>
    <dbReference type="NCBI Taxonomy" id="1797110"/>
    <lineage>
        <taxon>Bacteria</taxon>
        <taxon>Pseudomonadati</taxon>
        <taxon>Bacteroidota</taxon>
        <taxon>Cytophagia</taxon>
        <taxon>Cytophagales</taxon>
        <taxon>Hymenobacteraceae</taxon>
        <taxon>Pontibacter</taxon>
    </lineage>
</organism>
<dbReference type="EMBL" id="LVWA01000005">
    <property type="protein sequence ID" value="OKL39973.1"/>
    <property type="molecule type" value="Genomic_DNA"/>
</dbReference>
<proteinExistence type="predicted"/>
<dbReference type="GO" id="GO:0000160">
    <property type="term" value="P:phosphorelay signal transduction system"/>
    <property type="evidence" value="ECO:0007669"/>
    <property type="project" value="InterPro"/>
</dbReference>
<reference evidence="3 4" key="1">
    <citation type="submission" date="2016-03" db="EMBL/GenBank/DDBJ databases">
        <title>Genome sequence of Pontibacter sp. nov., of the family cytophagaceae, isolated from marine sediment of the Yellow Sea, China.</title>
        <authorList>
            <person name="Zhang G."/>
            <person name="Zhang R."/>
        </authorList>
    </citation>
    <scope>NUCLEOTIDE SEQUENCE [LARGE SCALE GENOMIC DNA]</scope>
    <source>
        <strain evidence="3 4">S10-8</strain>
    </source>
</reference>
<dbReference type="Gene3D" id="3.40.50.2300">
    <property type="match status" value="1"/>
</dbReference>
<dbReference type="SUPFAM" id="SSF52172">
    <property type="entry name" value="CheY-like"/>
    <property type="match status" value="1"/>
</dbReference>
<name>A0A1Q5PCQ5_9BACT</name>
<evidence type="ECO:0000313" key="3">
    <source>
        <dbReference type="EMBL" id="OKL39973.1"/>
    </source>
</evidence>
<dbReference type="Proteomes" id="UP000186551">
    <property type="component" value="Unassembled WGS sequence"/>
</dbReference>
<feature type="modified residue" description="4-aspartylphosphate" evidence="1">
    <location>
        <position position="288"/>
    </location>
</feature>
<feature type="domain" description="Response regulatory" evidence="2">
    <location>
        <begin position="235"/>
        <end position="360"/>
    </location>
</feature>
<comment type="caution">
    <text evidence="3">The sequence shown here is derived from an EMBL/GenBank/DDBJ whole genome shotgun (WGS) entry which is preliminary data.</text>
</comment>
<dbReference type="CDD" id="cd00156">
    <property type="entry name" value="REC"/>
    <property type="match status" value="1"/>
</dbReference>